<dbReference type="EMBL" id="OX365914">
    <property type="protein sequence ID" value="CAI4057109.1"/>
    <property type="molecule type" value="Genomic_DNA"/>
</dbReference>
<gene>
    <name evidence="1" type="primary">SUVC03G0430</name>
    <name evidence="1" type="ORF">SUVC_03G0430</name>
</gene>
<accession>A0AA35JEZ1</accession>
<proteinExistence type="predicted"/>
<evidence type="ECO:0000313" key="2">
    <source>
        <dbReference type="Proteomes" id="UP001162090"/>
    </source>
</evidence>
<protein>
    <submittedName>
        <fullName evidence="1">Uncharacterized protein</fullName>
    </submittedName>
</protein>
<dbReference type="Proteomes" id="UP001162090">
    <property type="component" value="Chromosome 3"/>
</dbReference>
<name>A0AA35JEZ1_SACUV</name>
<organism evidence="1 2">
    <name type="scientific">Saccharomyces uvarum</name>
    <name type="common">Yeast</name>
    <name type="synonym">Saccharomyces bayanus var. uvarum</name>
    <dbReference type="NCBI Taxonomy" id="230603"/>
    <lineage>
        <taxon>Eukaryota</taxon>
        <taxon>Fungi</taxon>
        <taxon>Dikarya</taxon>
        <taxon>Ascomycota</taxon>
        <taxon>Saccharomycotina</taxon>
        <taxon>Saccharomycetes</taxon>
        <taxon>Saccharomycetales</taxon>
        <taxon>Saccharomycetaceae</taxon>
        <taxon>Saccharomyces</taxon>
    </lineage>
</organism>
<dbReference type="AlphaFoldDB" id="A0AA35JEZ1"/>
<reference evidence="1" key="1">
    <citation type="submission" date="2022-10" db="EMBL/GenBank/DDBJ databases">
        <authorList>
            <person name="Byrne P K."/>
        </authorList>
    </citation>
    <scope>NUCLEOTIDE SEQUENCE</scope>
    <source>
        <strain evidence="1">CBS7001</strain>
    </source>
</reference>
<sequence length="137" mass="15528">MTRFIGGRPYDMTLRNNTLDLQQLEACLGNYTTSNLALYSAPVNQFILGYENGDVIDDTGPWSECLREQDVATEVWIAQCMSDSDGATIIARAADTNSMNWISREHRCPGRPFDDFFAHDENQGVLYNLFNSKDYNL</sequence>
<evidence type="ECO:0000313" key="1">
    <source>
        <dbReference type="EMBL" id="CAI4057109.1"/>
    </source>
</evidence>